<gene>
    <name evidence="1" type="ORF">PALI_a0476</name>
</gene>
<dbReference type="Proteomes" id="UP000648482">
    <property type="component" value="Unassembled WGS sequence"/>
</dbReference>
<evidence type="ECO:0000313" key="2">
    <source>
        <dbReference type="Proteomes" id="UP000648482"/>
    </source>
</evidence>
<accession>A0ABR9DYM5</accession>
<proteinExistence type="predicted"/>
<organism evidence="1 2">
    <name type="scientific">Pseudoalteromonas aliena SW19</name>
    <dbReference type="NCBI Taxonomy" id="1314866"/>
    <lineage>
        <taxon>Bacteria</taxon>
        <taxon>Pseudomonadati</taxon>
        <taxon>Pseudomonadota</taxon>
        <taxon>Gammaproteobacteria</taxon>
        <taxon>Alteromonadales</taxon>
        <taxon>Pseudoalteromonadaceae</taxon>
        <taxon>Pseudoalteromonas</taxon>
    </lineage>
</organism>
<evidence type="ECO:0000313" key="1">
    <source>
        <dbReference type="EMBL" id="MBE0359243.1"/>
    </source>
</evidence>
<sequence>MFGIFAALSPIYGEQAHDIGATLPKYQTVCCKINHERSTRPSVATFMR</sequence>
<name>A0ABR9DYM5_9GAMM</name>
<reference evidence="1 2" key="1">
    <citation type="submission" date="2015-06" db="EMBL/GenBank/DDBJ databases">
        <title>Genome sequence of Pseudoalteromonas aliena.</title>
        <authorList>
            <person name="Xie B.-B."/>
            <person name="Rong J.-C."/>
            <person name="Qin Q.-L."/>
            <person name="Zhang Y.-Z."/>
        </authorList>
    </citation>
    <scope>NUCLEOTIDE SEQUENCE [LARGE SCALE GENOMIC DNA]</scope>
    <source>
        <strain evidence="1 2">SW19</strain>
    </source>
</reference>
<protein>
    <submittedName>
        <fullName evidence="1">Uncharacterized protein</fullName>
    </submittedName>
</protein>
<dbReference type="EMBL" id="AQGU01000025">
    <property type="protein sequence ID" value="MBE0359243.1"/>
    <property type="molecule type" value="Genomic_DNA"/>
</dbReference>
<comment type="caution">
    <text evidence="1">The sequence shown here is derived from an EMBL/GenBank/DDBJ whole genome shotgun (WGS) entry which is preliminary data.</text>
</comment>
<keyword evidence="2" id="KW-1185">Reference proteome</keyword>